<dbReference type="InterPro" id="IPR001478">
    <property type="entry name" value="PDZ"/>
</dbReference>
<evidence type="ECO:0000259" key="9">
    <source>
        <dbReference type="Pfam" id="PF00595"/>
    </source>
</evidence>
<dbReference type="InterPro" id="IPR024961">
    <property type="entry name" value="T2SS_GspC_N"/>
</dbReference>
<evidence type="ECO:0000313" key="11">
    <source>
        <dbReference type="EMBL" id="MBZ0154605.1"/>
    </source>
</evidence>
<keyword evidence="2" id="KW-0813">Transport</keyword>
<organism evidence="11 12">
    <name type="scientific">Candidatus Nitrobium versatile</name>
    <dbReference type="NCBI Taxonomy" id="2884831"/>
    <lineage>
        <taxon>Bacteria</taxon>
        <taxon>Pseudomonadati</taxon>
        <taxon>Nitrospirota</taxon>
        <taxon>Nitrospiria</taxon>
        <taxon>Nitrospirales</taxon>
        <taxon>Nitrospiraceae</taxon>
        <taxon>Candidatus Nitrobium</taxon>
    </lineage>
</organism>
<dbReference type="Gene3D" id="2.30.42.10">
    <property type="match status" value="1"/>
</dbReference>
<dbReference type="GO" id="GO:0005886">
    <property type="term" value="C:plasma membrane"/>
    <property type="evidence" value="ECO:0007669"/>
    <property type="project" value="UniProtKB-SubCell"/>
</dbReference>
<dbReference type="AlphaFoldDB" id="A0A953M026"/>
<dbReference type="NCBIfam" id="NF041515">
    <property type="entry name" value="GspC_delta"/>
    <property type="match status" value="1"/>
</dbReference>
<comment type="caution">
    <text evidence="11">The sequence shown here is derived from an EMBL/GenBank/DDBJ whole genome shotgun (WGS) entry which is preliminary data.</text>
</comment>
<keyword evidence="7" id="KW-1133">Transmembrane helix</keyword>
<feature type="domain" description="Type II secretion system protein GspC N-terminal" evidence="10">
    <location>
        <begin position="22"/>
        <end position="150"/>
    </location>
</feature>
<dbReference type="SUPFAM" id="SSF50156">
    <property type="entry name" value="PDZ domain-like"/>
    <property type="match status" value="1"/>
</dbReference>
<keyword evidence="8" id="KW-0472">Membrane</keyword>
<evidence type="ECO:0000256" key="6">
    <source>
        <dbReference type="ARBA" id="ARBA00022927"/>
    </source>
</evidence>
<evidence type="ECO:0000256" key="4">
    <source>
        <dbReference type="ARBA" id="ARBA00022519"/>
    </source>
</evidence>
<keyword evidence="4" id="KW-0997">Cell inner membrane</keyword>
<protein>
    <recommendedName>
        <fullName evidence="13">Type II secretion system protein GspC N-terminal domain-containing protein</fullName>
    </recommendedName>
</protein>
<evidence type="ECO:0000313" key="12">
    <source>
        <dbReference type="Proteomes" id="UP000705867"/>
    </source>
</evidence>
<proteinExistence type="predicted"/>
<name>A0A953M026_9BACT</name>
<evidence type="ECO:0000256" key="2">
    <source>
        <dbReference type="ARBA" id="ARBA00022448"/>
    </source>
</evidence>
<evidence type="ECO:0000256" key="1">
    <source>
        <dbReference type="ARBA" id="ARBA00004533"/>
    </source>
</evidence>
<comment type="subcellular location">
    <subcellularLocation>
        <location evidence="1">Cell inner membrane</location>
    </subcellularLocation>
</comment>
<dbReference type="GO" id="GO:0015031">
    <property type="term" value="P:protein transport"/>
    <property type="evidence" value="ECO:0007669"/>
    <property type="project" value="UniProtKB-KW"/>
</dbReference>
<evidence type="ECO:0000256" key="7">
    <source>
        <dbReference type="ARBA" id="ARBA00022989"/>
    </source>
</evidence>
<evidence type="ECO:0000256" key="3">
    <source>
        <dbReference type="ARBA" id="ARBA00022475"/>
    </source>
</evidence>
<evidence type="ECO:0000256" key="8">
    <source>
        <dbReference type="ARBA" id="ARBA00023136"/>
    </source>
</evidence>
<dbReference type="Gene3D" id="2.30.30.830">
    <property type="match status" value="1"/>
</dbReference>
<dbReference type="InterPro" id="IPR036034">
    <property type="entry name" value="PDZ_sf"/>
</dbReference>
<dbReference type="Pfam" id="PF00595">
    <property type="entry name" value="PDZ"/>
    <property type="match status" value="1"/>
</dbReference>
<dbReference type="Pfam" id="PF11356">
    <property type="entry name" value="T2SSC"/>
    <property type="match status" value="1"/>
</dbReference>
<dbReference type="EMBL" id="JAIOIV010000003">
    <property type="protein sequence ID" value="MBZ0154605.1"/>
    <property type="molecule type" value="Genomic_DNA"/>
</dbReference>
<dbReference type="Proteomes" id="UP000705867">
    <property type="component" value="Unassembled WGS sequence"/>
</dbReference>
<evidence type="ECO:0000259" key="10">
    <source>
        <dbReference type="Pfam" id="PF11356"/>
    </source>
</evidence>
<evidence type="ECO:0000256" key="5">
    <source>
        <dbReference type="ARBA" id="ARBA00022692"/>
    </source>
</evidence>
<keyword evidence="6" id="KW-0653">Protein transport</keyword>
<accession>A0A953M026</accession>
<keyword evidence="3" id="KW-1003">Cell membrane</keyword>
<sequence length="287" mass="31404">MLRTRYRILLTLLNLLLGLSLALLLLLFARDVISVLVKGTERPAAPRPSSLPQADRRKGLQEYAAILRKNPFGFPAGELGQLSAGADKALSTAGRVLIGTVSGSRFYSYAVFADPGNNQEVFRIGEVVPGMGRLVRIDPDKVHLREGGRETVVPLVDSVAIVEGKPSPDQRRPAGFVRSTGPGRFVVDQKSIQAALEKPNQMMTDARLLPHFVDGRQQGFVLSEVKTGGIYQSLGLQNGDVLLRINEYNIANPESALQAFNALRGMDRVQLDILRNNGKMSMTYLIK</sequence>
<reference evidence="11" key="1">
    <citation type="journal article" date="2021" name="bioRxiv">
        <title>Unraveling nitrogen, sulfur and carbon metabolic pathways and microbial community transcriptional responses to substrate deprivation and toxicity stresses in a bioreactor mimicking anoxic brackish coastal sediment conditions.</title>
        <authorList>
            <person name="Martins P.D."/>
            <person name="Echeveste M.J."/>
            <person name="Arshad A."/>
            <person name="Kurth J."/>
            <person name="Ouboter H."/>
            <person name="Jetten M.S.M."/>
            <person name="Welte C.U."/>
        </authorList>
    </citation>
    <scope>NUCLEOTIDE SEQUENCE</scope>
    <source>
        <strain evidence="11">MAG_39</strain>
    </source>
</reference>
<feature type="domain" description="PDZ" evidence="9">
    <location>
        <begin position="216"/>
        <end position="273"/>
    </location>
</feature>
<reference evidence="11" key="2">
    <citation type="submission" date="2021-08" db="EMBL/GenBank/DDBJ databases">
        <authorList>
            <person name="Dalcin Martins P."/>
        </authorList>
    </citation>
    <scope>NUCLEOTIDE SEQUENCE</scope>
    <source>
        <strain evidence="11">MAG_39</strain>
    </source>
</reference>
<evidence type="ECO:0008006" key="13">
    <source>
        <dbReference type="Google" id="ProtNLM"/>
    </source>
</evidence>
<keyword evidence="5" id="KW-0812">Transmembrane</keyword>
<gene>
    <name evidence="11" type="ORF">K8I29_00130</name>
</gene>